<reference evidence="2" key="2">
    <citation type="journal article" date="2024" name="Plant">
        <title>Genomic evolution and insights into agronomic trait innovations of Sesamum species.</title>
        <authorList>
            <person name="Miao H."/>
            <person name="Wang L."/>
            <person name="Qu L."/>
            <person name="Liu H."/>
            <person name="Sun Y."/>
            <person name="Le M."/>
            <person name="Wang Q."/>
            <person name="Wei S."/>
            <person name="Zheng Y."/>
            <person name="Lin W."/>
            <person name="Duan Y."/>
            <person name="Cao H."/>
            <person name="Xiong S."/>
            <person name="Wang X."/>
            <person name="Wei L."/>
            <person name="Li C."/>
            <person name="Ma Q."/>
            <person name="Ju M."/>
            <person name="Zhao R."/>
            <person name="Li G."/>
            <person name="Mu C."/>
            <person name="Tian Q."/>
            <person name="Mei H."/>
            <person name="Zhang T."/>
            <person name="Gao T."/>
            <person name="Zhang H."/>
        </authorList>
    </citation>
    <scope>NUCLEOTIDE SEQUENCE</scope>
    <source>
        <strain evidence="2">KEN1</strain>
    </source>
</reference>
<feature type="domain" description="FAR1" evidence="1">
    <location>
        <begin position="11"/>
        <end position="98"/>
    </location>
</feature>
<proteinExistence type="predicted"/>
<gene>
    <name evidence="2" type="ORF">Slati_3923800</name>
</gene>
<reference evidence="2" key="1">
    <citation type="submission" date="2020-06" db="EMBL/GenBank/DDBJ databases">
        <authorList>
            <person name="Li T."/>
            <person name="Hu X."/>
            <person name="Zhang T."/>
            <person name="Song X."/>
            <person name="Zhang H."/>
            <person name="Dai N."/>
            <person name="Sheng W."/>
            <person name="Hou X."/>
            <person name="Wei L."/>
        </authorList>
    </citation>
    <scope>NUCLEOTIDE SEQUENCE</scope>
    <source>
        <strain evidence="2">KEN1</strain>
        <tissue evidence="2">Leaf</tissue>
    </source>
</reference>
<organism evidence="2">
    <name type="scientific">Sesamum latifolium</name>
    <dbReference type="NCBI Taxonomy" id="2727402"/>
    <lineage>
        <taxon>Eukaryota</taxon>
        <taxon>Viridiplantae</taxon>
        <taxon>Streptophyta</taxon>
        <taxon>Embryophyta</taxon>
        <taxon>Tracheophyta</taxon>
        <taxon>Spermatophyta</taxon>
        <taxon>Magnoliopsida</taxon>
        <taxon>eudicotyledons</taxon>
        <taxon>Gunneridae</taxon>
        <taxon>Pentapetalae</taxon>
        <taxon>asterids</taxon>
        <taxon>lamiids</taxon>
        <taxon>Lamiales</taxon>
        <taxon>Pedaliaceae</taxon>
        <taxon>Sesamum</taxon>
    </lineage>
</organism>
<protein>
    <recommendedName>
        <fullName evidence="1">FAR1 domain-containing protein</fullName>
    </recommendedName>
</protein>
<evidence type="ECO:0000313" key="2">
    <source>
        <dbReference type="EMBL" id="KAL0406099.1"/>
    </source>
</evidence>
<name>A0AAW2TNU7_9LAMI</name>
<dbReference type="PANTHER" id="PTHR47718:SF8">
    <property type="entry name" value="PROTEIN FAR1-RELATED SEQUENCE"/>
    <property type="match status" value="1"/>
</dbReference>
<dbReference type="InterPro" id="IPR004330">
    <property type="entry name" value="FAR1_DNA_bnd_dom"/>
</dbReference>
<dbReference type="PANTHER" id="PTHR47718">
    <property type="entry name" value="OS01G0519700 PROTEIN"/>
    <property type="match status" value="1"/>
</dbReference>
<comment type="caution">
    <text evidence="2">The sequence shown here is derived from an EMBL/GenBank/DDBJ whole genome shotgun (WGS) entry which is preliminary data.</text>
</comment>
<dbReference type="AlphaFoldDB" id="A0AAW2TNU7"/>
<dbReference type="Pfam" id="PF03101">
    <property type="entry name" value="FAR1"/>
    <property type="match status" value="1"/>
</dbReference>
<evidence type="ECO:0000259" key="1">
    <source>
        <dbReference type="Pfam" id="PF03101"/>
    </source>
</evidence>
<dbReference type="EMBL" id="JACGWN010000014">
    <property type="protein sequence ID" value="KAL0406099.1"/>
    <property type="molecule type" value="Genomic_DNA"/>
</dbReference>
<sequence>MEFDSEEGAYNFYNEYAKAIEFGIRRHNIHKDANGTIIDRTFCCACQGHRVKDKRDVSIKSHLSETRTGCRAMMKINGRYTEKYKVINFIADHNGHDLVSPSKTHFLRSHRCIIDVQPLQADDISSSGIAPKAGYYLMSKQVGRRDNVGFIFEDYKYYLRSKITMEMKVGDTGGVLEYLQQKPLVDPIFFMLFKLMQMT</sequence>
<accession>A0AAW2TNU7</accession>